<feature type="region of interest" description="Disordered" evidence="1">
    <location>
        <begin position="159"/>
        <end position="183"/>
    </location>
</feature>
<reference evidence="2" key="2">
    <citation type="submission" date="2023-05" db="EMBL/GenBank/DDBJ databases">
        <authorList>
            <consortium name="Lawrence Berkeley National Laboratory"/>
            <person name="Steindorff A."/>
            <person name="Hensen N."/>
            <person name="Bonometti L."/>
            <person name="Westerberg I."/>
            <person name="Brannstrom I.O."/>
            <person name="Guillou S."/>
            <person name="Cros-Aarteil S."/>
            <person name="Calhoun S."/>
            <person name="Haridas S."/>
            <person name="Kuo A."/>
            <person name="Mondo S."/>
            <person name="Pangilinan J."/>
            <person name="Riley R."/>
            <person name="Labutti K."/>
            <person name="Andreopoulos B."/>
            <person name="Lipzen A."/>
            <person name="Chen C."/>
            <person name="Yanf M."/>
            <person name="Daum C."/>
            <person name="Ng V."/>
            <person name="Clum A."/>
            <person name="Ohm R."/>
            <person name="Martin F."/>
            <person name="Silar P."/>
            <person name="Natvig D."/>
            <person name="Lalanne C."/>
            <person name="Gautier V."/>
            <person name="Ament-Velasquez S.L."/>
            <person name="Kruys A."/>
            <person name="Hutchinson M.I."/>
            <person name="Powell A.J."/>
            <person name="Barry K."/>
            <person name="Miller A.N."/>
            <person name="Grigoriev I.V."/>
            <person name="Debuchy R."/>
            <person name="Gladieux P."/>
            <person name="Thoren M.H."/>
            <person name="Johannesson H."/>
        </authorList>
    </citation>
    <scope>NUCLEOTIDE SEQUENCE</scope>
    <source>
        <strain evidence="2">PSN243</strain>
    </source>
</reference>
<name>A0AAV9H5Q9_9PEZI</name>
<keyword evidence="3" id="KW-1185">Reference proteome</keyword>
<dbReference type="PANTHER" id="PTHR35392:SF2">
    <property type="entry name" value="ZN(II)2CYS6 TRANSCRIPTION FACTOR (EUROFUNG)"/>
    <property type="match status" value="1"/>
</dbReference>
<evidence type="ECO:0000313" key="3">
    <source>
        <dbReference type="Proteomes" id="UP001321760"/>
    </source>
</evidence>
<dbReference type="Proteomes" id="UP001321760">
    <property type="component" value="Unassembled WGS sequence"/>
</dbReference>
<organism evidence="2 3">
    <name type="scientific">Podospora aff. communis PSN243</name>
    <dbReference type="NCBI Taxonomy" id="3040156"/>
    <lineage>
        <taxon>Eukaryota</taxon>
        <taxon>Fungi</taxon>
        <taxon>Dikarya</taxon>
        <taxon>Ascomycota</taxon>
        <taxon>Pezizomycotina</taxon>
        <taxon>Sordariomycetes</taxon>
        <taxon>Sordariomycetidae</taxon>
        <taxon>Sordariales</taxon>
        <taxon>Podosporaceae</taxon>
        <taxon>Podospora</taxon>
    </lineage>
</organism>
<feature type="compositionally biased region" description="Polar residues" evidence="1">
    <location>
        <begin position="87"/>
        <end position="97"/>
    </location>
</feature>
<reference evidence="2" key="1">
    <citation type="journal article" date="2023" name="Mol. Phylogenet. Evol.">
        <title>Genome-scale phylogeny and comparative genomics of the fungal order Sordariales.</title>
        <authorList>
            <person name="Hensen N."/>
            <person name="Bonometti L."/>
            <person name="Westerberg I."/>
            <person name="Brannstrom I.O."/>
            <person name="Guillou S."/>
            <person name="Cros-Aarteil S."/>
            <person name="Calhoun S."/>
            <person name="Haridas S."/>
            <person name="Kuo A."/>
            <person name="Mondo S."/>
            <person name="Pangilinan J."/>
            <person name="Riley R."/>
            <person name="LaButti K."/>
            <person name="Andreopoulos B."/>
            <person name="Lipzen A."/>
            <person name="Chen C."/>
            <person name="Yan M."/>
            <person name="Daum C."/>
            <person name="Ng V."/>
            <person name="Clum A."/>
            <person name="Steindorff A."/>
            <person name="Ohm R.A."/>
            <person name="Martin F."/>
            <person name="Silar P."/>
            <person name="Natvig D.O."/>
            <person name="Lalanne C."/>
            <person name="Gautier V."/>
            <person name="Ament-Velasquez S.L."/>
            <person name="Kruys A."/>
            <person name="Hutchinson M.I."/>
            <person name="Powell A.J."/>
            <person name="Barry K."/>
            <person name="Miller A.N."/>
            <person name="Grigoriev I.V."/>
            <person name="Debuchy R."/>
            <person name="Gladieux P."/>
            <person name="Hiltunen Thoren M."/>
            <person name="Johannesson H."/>
        </authorList>
    </citation>
    <scope>NUCLEOTIDE SEQUENCE</scope>
    <source>
        <strain evidence="2">PSN243</strain>
    </source>
</reference>
<dbReference type="AlphaFoldDB" id="A0AAV9H5Q9"/>
<sequence>MGRRPNPLIGQYFDRGAKLPDQSNRYPHTCRQCGEHFPRGRLDTLTGHLTKKCPGISESERVNILLSLSGMSKHTQQGQLPHHAPQHGQQLQGQPNGPSADVSMAQHDAQRDWTALGMLAEVSRVFTQVERNDDQVQPQPPGQAAPHASERFELQPQFSEDGQEAQGMKDTKEPVSPEEAEMTPEDRIQDLLRADNANNEPTNLTMAAAATARLQPGLLDPQLLGAEAAAAAAAASAAVDAAVNTPMDAQATSSGPQSPVEQPVSISTPTVAQPWGEITYPTEGYHPQLDPTANMVSPATRGGFRLEANGAKSRHSRQRFTPERREQVKDVRKIGACIRCKILRKTCSRGEPCDTCRKVLSPRIWRSGCCRAKFTEQLDMYQAAVQNVMAQNHINKLKQMSTNLVDRGLVLEAHNFPEHQSRLQLLVLQSESIQEDEAQSNPAGFDNGTPSYSVMMLDEKQDIPAKVEKYMREILPELINQEPSHFVQVTLRQGLELANASNDELLKKAIELWGHVELVNRERQWVMSLVSSVSGDDAPRAQCIKEDTHQEMFTTICLQLTAGAERKASQTSKTLLTGMQRVLQDSKVKMDFNMYLTSMILLNCIEKSTWEFKAWEQPNLRIIWPLPKEPSTFLRQGRVMSDLLRMLLVIRKVQPRTSCRGSDGKLVTDEEDPTIRHYFETINLDFAEVKAKQDNPSFSPTDPRSFEFMFCSALLLPSPDEKPGGI</sequence>
<dbReference type="InterPro" id="IPR052973">
    <property type="entry name" value="Fungal_sec-metab_reg_TF"/>
</dbReference>
<feature type="region of interest" description="Disordered" evidence="1">
    <location>
        <begin position="73"/>
        <end position="106"/>
    </location>
</feature>
<evidence type="ECO:0000256" key="1">
    <source>
        <dbReference type="SAM" id="MobiDB-lite"/>
    </source>
</evidence>
<dbReference type="EMBL" id="MU865917">
    <property type="protein sequence ID" value="KAK4454356.1"/>
    <property type="molecule type" value="Genomic_DNA"/>
</dbReference>
<accession>A0AAV9H5Q9</accession>
<comment type="caution">
    <text evidence="2">The sequence shown here is derived from an EMBL/GenBank/DDBJ whole genome shotgun (WGS) entry which is preliminary data.</text>
</comment>
<gene>
    <name evidence="2" type="ORF">QBC34DRAFT_157527</name>
</gene>
<protein>
    <recommendedName>
        <fullName evidence="4">Zn(2)-C6 fungal-type domain-containing protein</fullName>
    </recommendedName>
</protein>
<evidence type="ECO:0008006" key="4">
    <source>
        <dbReference type="Google" id="ProtNLM"/>
    </source>
</evidence>
<evidence type="ECO:0000313" key="2">
    <source>
        <dbReference type="EMBL" id="KAK4454356.1"/>
    </source>
</evidence>
<dbReference type="PANTHER" id="PTHR35392">
    <property type="entry name" value="ZN(II)2CYS6 TRANSCRIPTION FACTOR (EUROFUNG)-RELATED-RELATED"/>
    <property type="match status" value="1"/>
</dbReference>
<proteinExistence type="predicted"/>